<comment type="subcellular location">
    <subcellularLocation>
        <location evidence="1">Nucleus</location>
    </subcellularLocation>
</comment>
<evidence type="ECO:0000313" key="8">
    <source>
        <dbReference type="EMBL" id="CAF1098726.1"/>
    </source>
</evidence>
<dbReference type="OrthoDB" id="1607513at2759"/>
<dbReference type="EMBL" id="CAJNOC010007426">
    <property type="protein sequence ID" value="CAF1098726.1"/>
    <property type="molecule type" value="Genomic_DNA"/>
</dbReference>
<dbReference type="Proteomes" id="UP000663879">
    <property type="component" value="Unassembled WGS sequence"/>
</dbReference>
<proteinExistence type="predicted"/>
<dbReference type="InterPro" id="IPR052035">
    <property type="entry name" value="ZnF_BED_domain_contain"/>
</dbReference>
<dbReference type="PANTHER" id="PTHR46481">
    <property type="entry name" value="ZINC FINGER BED DOMAIN-CONTAINING PROTEIN 4"/>
    <property type="match status" value="1"/>
</dbReference>
<comment type="caution">
    <text evidence="8">The sequence shown here is derived from an EMBL/GenBank/DDBJ whole genome shotgun (WGS) entry which is preliminary data.</text>
</comment>
<evidence type="ECO:0000256" key="6">
    <source>
        <dbReference type="SAM" id="MobiDB-lite"/>
    </source>
</evidence>
<dbReference type="InterPro" id="IPR008906">
    <property type="entry name" value="HATC_C_dom"/>
</dbReference>
<evidence type="ECO:0000313" key="9">
    <source>
        <dbReference type="Proteomes" id="UP000663879"/>
    </source>
</evidence>
<dbReference type="GO" id="GO:0005634">
    <property type="term" value="C:nucleus"/>
    <property type="evidence" value="ECO:0007669"/>
    <property type="project" value="UniProtKB-SubCell"/>
</dbReference>
<organism evidence="8 9">
    <name type="scientific">Brachionus calyciflorus</name>
    <dbReference type="NCBI Taxonomy" id="104777"/>
    <lineage>
        <taxon>Eukaryota</taxon>
        <taxon>Metazoa</taxon>
        <taxon>Spiralia</taxon>
        <taxon>Gnathifera</taxon>
        <taxon>Rotifera</taxon>
        <taxon>Eurotatoria</taxon>
        <taxon>Monogononta</taxon>
        <taxon>Pseudotrocha</taxon>
        <taxon>Ploima</taxon>
        <taxon>Brachionidae</taxon>
        <taxon>Brachionus</taxon>
    </lineage>
</organism>
<keyword evidence="9" id="KW-1185">Reference proteome</keyword>
<dbReference type="AlphaFoldDB" id="A0A814P439"/>
<feature type="compositionally biased region" description="Acidic residues" evidence="6">
    <location>
        <begin position="74"/>
        <end position="97"/>
    </location>
</feature>
<evidence type="ECO:0000256" key="5">
    <source>
        <dbReference type="ARBA" id="ARBA00023242"/>
    </source>
</evidence>
<dbReference type="GO" id="GO:0046983">
    <property type="term" value="F:protein dimerization activity"/>
    <property type="evidence" value="ECO:0007669"/>
    <property type="project" value="InterPro"/>
</dbReference>
<gene>
    <name evidence="8" type="ORF">OXX778_LOCUS21038</name>
</gene>
<feature type="region of interest" description="Disordered" evidence="6">
    <location>
        <begin position="1"/>
        <end position="97"/>
    </location>
</feature>
<feature type="non-terminal residue" evidence="8">
    <location>
        <position position="1"/>
    </location>
</feature>
<evidence type="ECO:0000256" key="4">
    <source>
        <dbReference type="ARBA" id="ARBA00022833"/>
    </source>
</evidence>
<dbReference type="GO" id="GO:0008270">
    <property type="term" value="F:zinc ion binding"/>
    <property type="evidence" value="ECO:0007669"/>
    <property type="project" value="UniProtKB-KW"/>
</dbReference>
<dbReference type="InterPro" id="IPR012337">
    <property type="entry name" value="RNaseH-like_sf"/>
</dbReference>
<evidence type="ECO:0000259" key="7">
    <source>
        <dbReference type="Pfam" id="PF05699"/>
    </source>
</evidence>
<evidence type="ECO:0000256" key="3">
    <source>
        <dbReference type="ARBA" id="ARBA00022771"/>
    </source>
</evidence>
<feature type="compositionally biased region" description="Polar residues" evidence="6">
    <location>
        <begin position="47"/>
        <end position="70"/>
    </location>
</feature>
<protein>
    <recommendedName>
        <fullName evidence="7">HAT C-terminal dimerisation domain-containing protein</fullName>
    </recommendedName>
</protein>
<feature type="compositionally biased region" description="Basic and acidic residues" evidence="6">
    <location>
        <begin position="1"/>
        <end position="13"/>
    </location>
</feature>
<dbReference type="PANTHER" id="PTHR46481:SF10">
    <property type="entry name" value="ZINC FINGER BED DOMAIN-CONTAINING PROTEIN 39"/>
    <property type="match status" value="1"/>
</dbReference>
<dbReference type="Pfam" id="PF05699">
    <property type="entry name" value="Dimer_Tnp_hAT"/>
    <property type="match status" value="1"/>
</dbReference>
<evidence type="ECO:0000256" key="1">
    <source>
        <dbReference type="ARBA" id="ARBA00004123"/>
    </source>
</evidence>
<keyword evidence="5" id="KW-0539">Nucleus</keyword>
<accession>A0A814P439</accession>
<sequence>NLKEKSAMSEKIPRSPSSNEIDPNGKRVRPSQTFPSLTVVEEDEFAPNSSANTRSVSNPPASSNQSNTALDNDQNQENDDSNTEDPNSDEWESVDEDVPGKKIKSKCWQYFKRKFKVNKKTKEKKMFVTCNFQTPTGECKKTISHFSGSTGAMVDHLRTKHKFECSKTNSQNEISYDEKCYFLLMFIITASLPFRCVEKSYFKKFCKSLNPELKIPSRKVIANMSDEHFLKKKNILVKMLEKVSFFNFTTDCWTSVQNFSYLTLTAHYFTDQLSLRSICLAVRHVLGGHSSNNLTEYIKEILNEFKIVEKIGFFTTDNVNAMGKTVKQIGKERIPCFAHILHLIIKNTLKSIKDHSKNSELSYDPEQEYDQIGEQVEEENEFDQQFDQLAKISIKEKLKLDVRSTLISYSDNFKLIDKIIRKCCSIASLFNHSTNFKEELTKKQKENNKKVEAISQNVETRWNSLFQMLKRISDNHAILNLILSNERKHKHLVISDDEKKCLEESIEIFEVFYEITQRISTESIGTSSLIIPSILLLKSITKENNTQSLFQMGFKEILAHYIKYYEEKYDLTKNKILVLSTFLNPKFKKFSKAPKDDSKQYIEISKNMIRLKLPEIKSLLNLSNPEQSQNLSERICNKKAQLSDSSDEEIEDEISWRLAKKEIGAYIEDSLVLFEKEFEKIKENSNDLKSKSKISEYWKFNRVKFPILFEFFKMYGNIQGSSTPSERVFSHVGYQIWDRRNKISPNRVEKIMFLYENENYIPETI</sequence>
<dbReference type="SUPFAM" id="SSF53098">
    <property type="entry name" value="Ribonuclease H-like"/>
    <property type="match status" value="1"/>
</dbReference>
<keyword evidence="2" id="KW-0479">Metal-binding</keyword>
<name>A0A814P439_9BILA</name>
<keyword evidence="4" id="KW-0862">Zinc</keyword>
<keyword evidence="3" id="KW-0863">Zinc-finger</keyword>
<reference evidence="8" key="1">
    <citation type="submission" date="2021-02" db="EMBL/GenBank/DDBJ databases">
        <authorList>
            <person name="Nowell W R."/>
        </authorList>
    </citation>
    <scope>NUCLEOTIDE SEQUENCE</scope>
    <source>
        <strain evidence="8">Ploen Becks lab</strain>
    </source>
</reference>
<evidence type="ECO:0000256" key="2">
    <source>
        <dbReference type="ARBA" id="ARBA00022723"/>
    </source>
</evidence>
<feature type="domain" description="HAT C-terminal dimerisation" evidence="7">
    <location>
        <begin position="685"/>
        <end position="757"/>
    </location>
</feature>
<dbReference type="SMART" id="SM00614">
    <property type="entry name" value="ZnF_BED"/>
    <property type="match status" value="1"/>
</dbReference>